<keyword evidence="4" id="KW-1185">Reference proteome</keyword>
<feature type="chain" id="PRO_5021830578" evidence="2">
    <location>
        <begin position="32"/>
        <end position="393"/>
    </location>
</feature>
<dbReference type="Gene3D" id="3.40.50.1110">
    <property type="entry name" value="SGNH hydrolase"/>
    <property type="match status" value="1"/>
</dbReference>
<dbReference type="Proteomes" id="UP000316801">
    <property type="component" value="Unassembled WGS sequence"/>
</dbReference>
<dbReference type="InterPro" id="IPR007407">
    <property type="entry name" value="DUF459"/>
</dbReference>
<proteinExistence type="predicted"/>
<comment type="caution">
    <text evidence="3">The sequence shown here is derived from an EMBL/GenBank/DDBJ whole genome shotgun (WGS) entry which is preliminary data.</text>
</comment>
<dbReference type="SUPFAM" id="SSF52266">
    <property type="entry name" value="SGNH hydrolase"/>
    <property type="match status" value="1"/>
</dbReference>
<dbReference type="EMBL" id="VJMG01000086">
    <property type="protein sequence ID" value="TRL32019.1"/>
    <property type="molecule type" value="Genomic_DNA"/>
</dbReference>
<sequence length="393" mass="42627">MTEGNGKGKRAAFVALCVLLLVPLDIAPADAQERRTLMDMLFGDRRQVQERATPSPERPRRRTPPRTAAPGESRPATSQTARPDEPAPVEKMEDARKILVIGDFTAMSLGKGLTEAFAQDPSVAIVEQGSGSSGLVREDHLNWPQQLQQLLAQEKPKLVVVMIGANDRQAMQVDATRERFRSEKWLAAYEARIARLAKLVTDAGLPLLWVGLPAFESPSLTTDAVTLNGIYRHQVEKLGGEFVDIWDGFVSESGAFIVTGSDINGQPVRLRSADGIGFTDAGKRKLAFYVEKLARRHLGDLSITDIIRGDAANLPQLSSLPPAAEPSVKTQPISLTDPELDGGGELLGQKTSDAPKPAAGETPRELLVKRGELPEAPAGRVDYYRTEITGSTR</sequence>
<evidence type="ECO:0000256" key="1">
    <source>
        <dbReference type="SAM" id="MobiDB-lite"/>
    </source>
</evidence>
<accession>A0A549SQZ9</accession>
<dbReference type="InterPro" id="IPR036514">
    <property type="entry name" value="SGNH_hydro_sf"/>
</dbReference>
<evidence type="ECO:0000256" key="2">
    <source>
        <dbReference type="SAM" id="SignalP"/>
    </source>
</evidence>
<dbReference type="GO" id="GO:0016788">
    <property type="term" value="F:hydrolase activity, acting on ester bonds"/>
    <property type="evidence" value="ECO:0007669"/>
    <property type="project" value="UniProtKB-ARBA"/>
</dbReference>
<feature type="compositionally biased region" description="Basic and acidic residues" evidence="1">
    <location>
        <begin position="362"/>
        <end position="373"/>
    </location>
</feature>
<keyword evidence="2" id="KW-0732">Signal</keyword>
<organism evidence="3 4">
    <name type="scientific">Rhizobium straminoryzae</name>
    <dbReference type="NCBI Taxonomy" id="1387186"/>
    <lineage>
        <taxon>Bacteria</taxon>
        <taxon>Pseudomonadati</taxon>
        <taxon>Pseudomonadota</taxon>
        <taxon>Alphaproteobacteria</taxon>
        <taxon>Hyphomicrobiales</taxon>
        <taxon>Rhizobiaceae</taxon>
        <taxon>Rhizobium/Agrobacterium group</taxon>
        <taxon>Rhizobium</taxon>
    </lineage>
</organism>
<feature type="signal peptide" evidence="2">
    <location>
        <begin position="1"/>
        <end position="31"/>
    </location>
</feature>
<feature type="region of interest" description="Disordered" evidence="1">
    <location>
        <begin position="317"/>
        <end position="373"/>
    </location>
</feature>
<feature type="region of interest" description="Disordered" evidence="1">
    <location>
        <begin position="43"/>
        <end position="91"/>
    </location>
</feature>
<name>A0A549SQZ9_9HYPH</name>
<dbReference type="CDD" id="cd01829">
    <property type="entry name" value="SGNH_hydrolase_peri2"/>
    <property type="match status" value="1"/>
</dbReference>
<evidence type="ECO:0000313" key="3">
    <source>
        <dbReference type="EMBL" id="TRL32019.1"/>
    </source>
</evidence>
<dbReference type="RefSeq" id="WP_143127711.1">
    <property type="nucleotide sequence ID" value="NZ_VJMG01000086.1"/>
</dbReference>
<protein>
    <submittedName>
        <fullName evidence="3">DUF459 domain-containing protein</fullName>
    </submittedName>
</protein>
<gene>
    <name evidence="3" type="ORF">FNA46_23835</name>
</gene>
<feature type="compositionally biased region" description="Basic and acidic residues" evidence="1">
    <location>
        <begin position="82"/>
        <end position="91"/>
    </location>
</feature>
<evidence type="ECO:0000313" key="4">
    <source>
        <dbReference type="Proteomes" id="UP000316801"/>
    </source>
</evidence>
<dbReference type="Pfam" id="PF04311">
    <property type="entry name" value="DUF459"/>
    <property type="match status" value="1"/>
</dbReference>
<dbReference type="AlphaFoldDB" id="A0A549SQZ9"/>
<reference evidence="3 4" key="1">
    <citation type="submission" date="2019-07" db="EMBL/GenBank/DDBJ databases">
        <title>Ln-dependent methylotrophs.</title>
        <authorList>
            <person name="Tani A."/>
        </authorList>
    </citation>
    <scope>NUCLEOTIDE SEQUENCE [LARGE SCALE GENOMIC DNA]</scope>
    <source>
        <strain evidence="3 4">SM12</strain>
    </source>
</reference>